<dbReference type="RefSeq" id="WP_207338085.1">
    <property type="nucleotide sequence ID" value="NZ_JAFMYU010000027.1"/>
</dbReference>
<dbReference type="NCBIfam" id="TIGR00705">
    <property type="entry name" value="SppA_67K"/>
    <property type="match status" value="1"/>
</dbReference>
<dbReference type="InterPro" id="IPR002142">
    <property type="entry name" value="Peptidase_S49"/>
</dbReference>
<keyword evidence="3" id="KW-0645">Protease</keyword>
<dbReference type="GO" id="GO:0016020">
    <property type="term" value="C:membrane"/>
    <property type="evidence" value="ECO:0007669"/>
    <property type="project" value="UniProtKB-SubCell"/>
</dbReference>
<evidence type="ECO:0000256" key="5">
    <source>
        <dbReference type="ARBA" id="ARBA00022825"/>
    </source>
</evidence>
<dbReference type="PIRSF" id="PIRSF001217">
    <property type="entry name" value="Protease_4_SppA"/>
    <property type="match status" value="1"/>
</dbReference>
<accession>A0A939K0E8</accession>
<dbReference type="Proteomes" id="UP000664795">
    <property type="component" value="Unassembled WGS sequence"/>
</dbReference>
<feature type="active site" description="Nucleophile" evidence="7">
    <location>
        <position position="395"/>
    </location>
</feature>
<dbReference type="PANTHER" id="PTHR33209:SF1">
    <property type="entry name" value="PEPTIDASE S49 DOMAIN-CONTAINING PROTEIN"/>
    <property type="match status" value="1"/>
</dbReference>
<evidence type="ECO:0000256" key="7">
    <source>
        <dbReference type="PIRSR" id="PIRSR001217-1"/>
    </source>
</evidence>
<gene>
    <name evidence="9" type="primary">sppA</name>
    <name evidence="9" type="ORF">J2I48_24140</name>
</gene>
<dbReference type="Pfam" id="PF01343">
    <property type="entry name" value="Peptidase_S49"/>
    <property type="match status" value="2"/>
</dbReference>
<dbReference type="InterPro" id="IPR047272">
    <property type="entry name" value="S49_SppA_C"/>
</dbReference>
<dbReference type="InterPro" id="IPR047217">
    <property type="entry name" value="S49_SppA_67K_type_N"/>
</dbReference>
<keyword evidence="6" id="KW-0472">Membrane</keyword>
<keyword evidence="4" id="KW-0378">Hydrolase</keyword>
<feature type="active site" description="Proton donor/acceptor" evidence="7">
    <location>
        <position position="191"/>
    </location>
</feature>
<comment type="subcellular location">
    <subcellularLocation>
        <location evidence="1">Membrane</location>
    </subcellularLocation>
</comment>
<keyword evidence="10" id="KW-1185">Reference proteome</keyword>
<dbReference type="Gene3D" id="6.20.330.10">
    <property type="match status" value="1"/>
</dbReference>
<dbReference type="Gene3D" id="3.90.226.10">
    <property type="entry name" value="2-enoyl-CoA Hydratase, Chain A, domain 1"/>
    <property type="match status" value="3"/>
</dbReference>
<dbReference type="InterPro" id="IPR004634">
    <property type="entry name" value="Pept_S49_pIV"/>
</dbReference>
<organism evidence="9 10">
    <name type="scientific">Fibrella aquatilis</name>
    <dbReference type="NCBI Taxonomy" id="2817059"/>
    <lineage>
        <taxon>Bacteria</taxon>
        <taxon>Pseudomonadati</taxon>
        <taxon>Bacteroidota</taxon>
        <taxon>Cytophagia</taxon>
        <taxon>Cytophagales</taxon>
        <taxon>Spirosomataceae</taxon>
        <taxon>Fibrella</taxon>
    </lineage>
</organism>
<dbReference type="CDD" id="cd07018">
    <property type="entry name" value="S49_SppA_67K_type"/>
    <property type="match status" value="1"/>
</dbReference>
<dbReference type="SUPFAM" id="SSF52096">
    <property type="entry name" value="ClpP/crotonase"/>
    <property type="match status" value="2"/>
</dbReference>
<dbReference type="EMBL" id="JAFMYU010000027">
    <property type="protein sequence ID" value="MBO0934119.1"/>
    <property type="molecule type" value="Genomic_DNA"/>
</dbReference>
<evidence type="ECO:0000256" key="1">
    <source>
        <dbReference type="ARBA" id="ARBA00004370"/>
    </source>
</evidence>
<dbReference type="NCBIfam" id="TIGR00706">
    <property type="entry name" value="SppA_dom"/>
    <property type="match status" value="1"/>
</dbReference>
<proteinExistence type="inferred from homology"/>
<evidence type="ECO:0000256" key="2">
    <source>
        <dbReference type="ARBA" id="ARBA00008683"/>
    </source>
</evidence>
<dbReference type="InterPro" id="IPR004635">
    <property type="entry name" value="Pept_S49_SppA"/>
</dbReference>
<reference evidence="9 10" key="1">
    <citation type="submission" date="2021-03" db="EMBL/GenBank/DDBJ databases">
        <title>Fibrella sp. HMF5036 genome sequencing and assembly.</title>
        <authorList>
            <person name="Kang H."/>
            <person name="Kim H."/>
            <person name="Bae S."/>
            <person name="Joh K."/>
        </authorList>
    </citation>
    <scope>NUCLEOTIDE SEQUENCE [LARGE SCALE GENOMIC DNA]</scope>
    <source>
        <strain evidence="9 10">HMF5036</strain>
    </source>
</reference>
<dbReference type="GO" id="GO:0008236">
    <property type="term" value="F:serine-type peptidase activity"/>
    <property type="evidence" value="ECO:0007669"/>
    <property type="project" value="UniProtKB-KW"/>
</dbReference>
<feature type="domain" description="Peptidase S49" evidence="8">
    <location>
        <begin position="123"/>
        <end position="273"/>
    </location>
</feature>
<evidence type="ECO:0000259" key="8">
    <source>
        <dbReference type="Pfam" id="PF01343"/>
    </source>
</evidence>
<name>A0A939K0E8_9BACT</name>
<evidence type="ECO:0000256" key="4">
    <source>
        <dbReference type="ARBA" id="ARBA00022801"/>
    </source>
</evidence>
<comment type="caution">
    <text evidence="9">The sequence shown here is derived from an EMBL/GenBank/DDBJ whole genome shotgun (WGS) entry which is preliminary data.</text>
</comment>
<keyword evidence="5" id="KW-0720">Serine protease</keyword>
<dbReference type="InterPro" id="IPR029045">
    <property type="entry name" value="ClpP/crotonase-like_dom_sf"/>
</dbReference>
<comment type="similarity">
    <text evidence="2">Belongs to the peptidase S49 family.</text>
</comment>
<dbReference type="GO" id="GO:0006465">
    <property type="term" value="P:signal peptide processing"/>
    <property type="evidence" value="ECO:0007669"/>
    <property type="project" value="InterPro"/>
</dbReference>
<feature type="domain" description="Peptidase S49" evidence="8">
    <location>
        <begin position="379"/>
        <end position="531"/>
    </location>
</feature>
<dbReference type="CDD" id="cd07023">
    <property type="entry name" value="S49_Sppa_N_C"/>
    <property type="match status" value="1"/>
</dbReference>
<evidence type="ECO:0000256" key="6">
    <source>
        <dbReference type="ARBA" id="ARBA00023136"/>
    </source>
</evidence>
<evidence type="ECO:0000313" key="9">
    <source>
        <dbReference type="EMBL" id="MBO0934119.1"/>
    </source>
</evidence>
<dbReference type="AlphaFoldDB" id="A0A939K0E8"/>
<protein>
    <submittedName>
        <fullName evidence="9">Signal peptide peptidase SppA</fullName>
    </submittedName>
</protein>
<dbReference type="PANTHER" id="PTHR33209">
    <property type="entry name" value="PROTEASE 4"/>
    <property type="match status" value="1"/>
</dbReference>
<evidence type="ECO:0000256" key="3">
    <source>
        <dbReference type="ARBA" id="ARBA00022670"/>
    </source>
</evidence>
<sequence>MRQFLKFLLAVLVGLFVFSLLSVIIFAGIIGAASSSKGETKIESKSVLKLELNEPIQERSADNPFARFGGGSGPESAMGLIDIKEVLKRAKNDDNIRGVYIEAKSPQAGWATLEEVRNALIDFKSSKKFVYAYAEGMTEKAYYIASVADKIYLNPAGDMEWNGISAELSFFKGTLDKLGLKPEIFRVGEYKSAVEPFLREDMSEPNRRQYGSFLNSINNHFLTGVSKSRSITVDSLRRFADNLTIQHPADALRTKLVTNLGYYDEVDGDMKTRLGLGDKKKVNFVGLSKYKNAKSDGEDDKEGDDEDKALSSNRIAVIIASGDINTGDGDDNSIGSDKIAGEIRKARLNDNIKAIVLRINSGGGSALASDVMWREVQLTRKVKPIVASFSDYAASGGYYMAMGCNKIVAQPNTITGSIGVFALLFNTQDLFKDKLGITFDRVLTNPHADFPSGTRPLTDFDKKVLQNGVERIYAGFTKKVADGRKLPIDSVRAIAGGRVWTGTQGKAIGLVDQLGGLDEAVKVAASEAKLKDGDYRLRYLPTQEDSFKKIMKYFGGGDDDNNSRVQAALGPLAPYVKQIKKLQTLQNGVQARLPFEMDIR</sequence>
<evidence type="ECO:0000313" key="10">
    <source>
        <dbReference type="Proteomes" id="UP000664795"/>
    </source>
</evidence>